<name>A0A1L9T445_9EURO</name>
<evidence type="ECO:0000256" key="2">
    <source>
        <dbReference type="ARBA" id="ARBA00022854"/>
    </source>
</evidence>
<accession>A0A1L9T445</accession>
<keyword evidence="2" id="KW-0960">Knottin</keyword>
<dbReference type="GeneID" id="63768992"/>
<evidence type="ECO:0000256" key="4">
    <source>
        <dbReference type="SAM" id="SignalP"/>
    </source>
</evidence>
<feature type="chain" id="PRO_5012838084" evidence="4">
    <location>
        <begin position="18"/>
        <end position="59"/>
    </location>
</feature>
<reference evidence="6" key="1">
    <citation type="journal article" date="2017" name="Genome Biol.">
        <title>Comparative genomics reveals high biological diversity and specific adaptations in the industrially and medically important fungal genus Aspergillus.</title>
        <authorList>
            <person name="de Vries R.P."/>
            <person name="Riley R."/>
            <person name="Wiebenga A."/>
            <person name="Aguilar-Osorio G."/>
            <person name="Amillis S."/>
            <person name="Uchima C.A."/>
            <person name="Anderluh G."/>
            <person name="Asadollahi M."/>
            <person name="Askin M."/>
            <person name="Barry K."/>
            <person name="Battaglia E."/>
            <person name="Bayram O."/>
            <person name="Benocci T."/>
            <person name="Braus-Stromeyer S.A."/>
            <person name="Caldana C."/>
            <person name="Canovas D."/>
            <person name="Cerqueira G.C."/>
            <person name="Chen F."/>
            <person name="Chen W."/>
            <person name="Choi C."/>
            <person name="Clum A."/>
            <person name="Dos Santos R.A."/>
            <person name="Damasio A.R."/>
            <person name="Diallinas G."/>
            <person name="Emri T."/>
            <person name="Fekete E."/>
            <person name="Flipphi M."/>
            <person name="Freyberg S."/>
            <person name="Gallo A."/>
            <person name="Gournas C."/>
            <person name="Habgood R."/>
            <person name="Hainaut M."/>
            <person name="Harispe M.L."/>
            <person name="Henrissat B."/>
            <person name="Hilden K.S."/>
            <person name="Hope R."/>
            <person name="Hossain A."/>
            <person name="Karabika E."/>
            <person name="Karaffa L."/>
            <person name="Karanyi Z."/>
            <person name="Krasevec N."/>
            <person name="Kuo A."/>
            <person name="Kusch H."/>
            <person name="LaButti K."/>
            <person name="Lagendijk E.L."/>
            <person name="Lapidus A."/>
            <person name="Levasseur A."/>
            <person name="Lindquist E."/>
            <person name="Lipzen A."/>
            <person name="Logrieco A.F."/>
            <person name="MacCabe A."/>
            <person name="Maekelae M.R."/>
            <person name="Malavazi I."/>
            <person name="Melin P."/>
            <person name="Meyer V."/>
            <person name="Mielnichuk N."/>
            <person name="Miskei M."/>
            <person name="Molnar A.P."/>
            <person name="Mule G."/>
            <person name="Ngan C.Y."/>
            <person name="Orejas M."/>
            <person name="Orosz E."/>
            <person name="Ouedraogo J.P."/>
            <person name="Overkamp K.M."/>
            <person name="Park H.-S."/>
            <person name="Perrone G."/>
            <person name="Piumi F."/>
            <person name="Punt P.J."/>
            <person name="Ram A.F."/>
            <person name="Ramon A."/>
            <person name="Rauscher S."/>
            <person name="Record E."/>
            <person name="Riano-Pachon D.M."/>
            <person name="Robert V."/>
            <person name="Roehrig J."/>
            <person name="Ruller R."/>
            <person name="Salamov A."/>
            <person name="Salih N.S."/>
            <person name="Samson R.A."/>
            <person name="Sandor E."/>
            <person name="Sanguinetti M."/>
            <person name="Schuetze T."/>
            <person name="Sepcic K."/>
            <person name="Shelest E."/>
            <person name="Sherlock G."/>
            <person name="Sophianopoulou V."/>
            <person name="Squina F.M."/>
            <person name="Sun H."/>
            <person name="Susca A."/>
            <person name="Todd R.B."/>
            <person name="Tsang A."/>
            <person name="Unkles S.E."/>
            <person name="van de Wiele N."/>
            <person name="van Rossen-Uffink D."/>
            <person name="Oliveira J.V."/>
            <person name="Vesth T.C."/>
            <person name="Visser J."/>
            <person name="Yu J.-H."/>
            <person name="Zhou M."/>
            <person name="Andersen M.R."/>
            <person name="Archer D.B."/>
            <person name="Baker S.E."/>
            <person name="Benoit I."/>
            <person name="Brakhage A.A."/>
            <person name="Braus G.H."/>
            <person name="Fischer R."/>
            <person name="Frisvad J.C."/>
            <person name="Goldman G.H."/>
            <person name="Houbraken J."/>
            <person name="Oakley B."/>
            <person name="Pocsi I."/>
            <person name="Scazzocchio C."/>
            <person name="Seiboth B."/>
            <person name="vanKuyk P.A."/>
            <person name="Wortman J."/>
            <person name="Dyer P.S."/>
            <person name="Grigoriev I.V."/>
        </authorList>
    </citation>
    <scope>NUCLEOTIDE SEQUENCE [LARGE SCALE GENOMIC DNA]</scope>
    <source>
        <strain evidence="6">CBS 593.65</strain>
    </source>
</reference>
<dbReference type="InterPro" id="IPR024206">
    <property type="entry name" value="Gurmarin/antimicrobial_peptd"/>
</dbReference>
<keyword evidence="3" id="KW-1015">Disulfide bond</keyword>
<evidence type="ECO:0000256" key="1">
    <source>
        <dbReference type="ARBA" id="ARBA00022529"/>
    </source>
</evidence>
<dbReference type="Proteomes" id="UP000184356">
    <property type="component" value="Unassembled WGS sequence"/>
</dbReference>
<dbReference type="EMBL" id="KV878595">
    <property type="protein sequence ID" value="OJJ54224.1"/>
    <property type="molecule type" value="Genomic_DNA"/>
</dbReference>
<dbReference type="SUPFAM" id="SSF57048">
    <property type="entry name" value="Gurmarin-like"/>
    <property type="match status" value="1"/>
</dbReference>
<evidence type="ECO:0000313" key="6">
    <source>
        <dbReference type="Proteomes" id="UP000184356"/>
    </source>
</evidence>
<sequence>MKLSWIAALAFIGSAIAVPAESNNKQLGPGDQCKKDGSLGICSSKVCVQQPDDKVGHCK</sequence>
<evidence type="ECO:0000256" key="3">
    <source>
        <dbReference type="ARBA" id="ARBA00023157"/>
    </source>
</evidence>
<keyword evidence="4" id="KW-0732">Signal</keyword>
<protein>
    <submittedName>
        <fullName evidence="5">Uncharacterized protein</fullName>
    </submittedName>
</protein>
<keyword evidence="6" id="KW-1185">Reference proteome</keyword>
<dbReference type="Pfam" id="PF11410">
    <property type="entry name" value="Antifungal_pept"/>
    <property type="match status" value="1"/>
</dbReference>
<dbReference type="RefSeq" id="XP_040698030.1">
    <property type="nucleotide sequence ID" value="XM_040852919.1"/>
</dbReference>
<keyword evidence="1" id="KW-0929">Antimicrobial</keyword>
<dbReference type="AlphaFoldDB" id="A0A1L9T445"/>
<dbReference type="OrthoDB" id="4233515at2759"/>
<proteinExistence type="predicted"/>
<dbReference type="InterPro" id="IPR009101">
    <property type="entry name" value="Gurmarin/antifun_pep"/>
</dbReference>
<organism evidence="5 6">
    <name type="scientific">Aspergillus sydowii CBS 593.65</name>
    <dbReference type="NCBI Taxonomy" id="1036612"/>
    <lineage>
        <taxon>Eukaryota</taxon>
        <taxon>Fungi</taxon>
        <taxon>Dikarya</taxon>
        <taxon>Ascomycota</taxon>
        <taxon>Pezizomycotina</taxon>
        <taxon>Eurotiomycetes</taxon>
        <taxon>Eurotiomycetidae</taxon>
        <taxon>Eurotiales</taxon>
        <taxon>Aspergillaceae</taxon>
        <taxon>Aspergillus</taxon>
        <taxon>Aspergillus subgen. Nidulantes</taxon>
    </lineage>
</organism>
<gene>
    <name evidence="5" type="ORF">ASPSYDRAFT_93985</name>
</gene>
<feature type="signal peptide" evidence="4">
    <location>
        <begin position="1"/>
        <end position="17"/>
    </location>
</feature>
<dbReference type="VEuPathDB" id="FungiDB:ASPSYDRAFT_93985"/>
<evidence type="ECO:0000313" key="5">
    <source>
        <dbReference type="EMBL" id="OJJ54224.1"/>
    </source>
</evidence>